<reference evidence="1 2" key="1">
    <citation type="journal article" date="2023" name="Nucleic Acids Res.">
        <title>The hologenome of Daphnia magna reveals possible DNA methylation and microbiome-mediated evolution of the host genome.</title>
        <authorList>
            <person name="Chaturvedi A."/>
            <person name="Li X."/>
            <person name="Dhandapani V."/>
            <person name="Marshall H."/>
            <person name="Kissane S."/>
            <person name="Cuenca-Cambronero M."/>
            <person name="Asole G."/>
            <person name="Calvet F."/>
            <person name="Ruiz-Romero M."/>
            <person name="Marangio P."/>
            <person name="Guigo R."/>
            <person name="Rago D."/>
            <person name="Mirbahai L."/>
            <person name="Eastwood N."/>
            <person name="Colbourne J.K."/>
            <person name="Zhou J."/>
            <person name="Mallon E."/>
            <person name="Orsini L."/>
        </authorList>
    </citation>
    <scope>NUCLEOTIDE SEQUENCE [LARGE SCALE GENOMIC DNA]</scope>
    <source>
        <strain evidence="1">LRV0_1</strain>
    </source>
</reference>
<organism evidence="1 2">
    <name type="scientific">Daphnia magna</name>
    <dbReference type="NCBI Taxonomy" id="35525"/>
    <lineage>
        <taxon>Eukaryota</taxon>
        <taxon>Metazoa</taxon>
        <taxon>Ecdysozoa</taxon>
        <taxon>Arthropoda</taxon>
        <taxon>Crustacea</taxon>
        <taxon>Branchiopoda</taxon>
        <taxon>Diplostraca</taxon>
        <taxon>Cladocera</taxon>
        <taxon>Anomopoda</taxon>
        <taxon>Daphniidae</taxon>
        <taxon>Daphnia</taxon>
    </lineage>
</organism>
<evidence type="ECO:0000313" key="2">
    <source>
        <dbReference type="Proteomes" id="UP001234178"/>
    </source>
</evidence>
<comment type="caution">
    <text evidence="1">The sequence shown here is derived from an EMBL/GenBank/DDBJ whole genome shotgun (WGS) entry which is preliminary data.</text>
</comment>
<gene>
    <name evidence="1" type="ORF">OUZ56_013896</name>
</gene>
<name>A0ABQ9Z789_9CRUS</name>
<accession>A0ABQ9Z789</accession>
<sequence length="64" mass="7276">MHSVSWRNAVETRAAKRWGVLTFVTGGEKSSANIKRHWTHSNSTFVEISVTQGLWHTGFQDAIY</sequence>
<evidence type="ECO:0000313" key="1">
    <source>
        <dbReference type="EMBL" id="KAK4008764.1"/>
    </source>
</evidence>
<dbReference type="EMBL" id="JAOYFB010000002">
    <property type="protein sequence ID" value="KAK4008764.1"/>
    <property type="molecule type" value="Genomic_DNA"/>
</dbReference>
<proteinExistence type="predicted"/>
<protein>
    <submittedName>
        <fullName evidence="1">Uncharacterized protein</fullName>
    </submittedName>
</protein>
<keyword evidence="2" id="KW-1185">Reference proteome</keyword>
<dbReference type="Proteomes" id="UP001234178">
    <property type="component" value="Unassembled WGS sequence"/>
</dbReference>